<organism evidence="1">
    <name type="scientific">Arundo donax</name>
    <name type="common">Giant reed</name>
    <name type="synonym">Donax arundinaceus</name>
    <dbReference type="NCBI Taxonomy" id="35708"/>
    <lineage>
        <taxon>Eukaryota</taxon>
        <taxon>Viridiplantae</taxon>
        <taxon>Streptophyta</taxon>
        <taxon>Embryophyta</taxon>
        <taxon>Tracheophyta</taxon>
        <taxon>Spermatophyta</taxon>
        <taxon>Magnoliopsida</taxon>
        <taxon>Liliopsida</taxon>
        <taxon>Poales</taxon>
        <taxon>Poaceae</taxon>
        <taxon>PACMAD clade</taxon>
        <taxon>Arundinoideae</taxon>
        <taxon>Arundineae</taxon>
        <taxon>Arundo</taxon>
    </lineage>
</organism>
<proteinExistence type="predicted"/>
<sequence>MLDECNNHMQDECNNHYHASYEIIIATTIGTLNA</sequence>
<reference evidence="1" key="2">
    <citation type="journal article" date="2015" name="Data Brief">
        <title>Shoot transcriptome of the giant reed, Arundo donax.</title>
        <authorList>
            <person name="Barrero R.A."/>
            <person name="Guerrero F.D."/>
            <person name="Moolhuijzen P."/>
            <person name="Goolsby J.A."/>
            <person name="Tidwell J."/>
            <person name="Bellgard S.E."/>
            <person name="Bellgard M.I."/>
        </authorList>
    </citation>
    <scope>NUCLEOTIDE SEQUENCE</scope>
    <source>
        <tissue evidence="1">Shoot tissue taken approximately 20 cm above the soil surface</tissue>
    </source>
</reference>
<dbReference type="AlphaFoldDB" id="A0A0A9FDF3"/>
<reference evidence="1" key="1">
    <citation type="submission" date="2014-09" db="EMBL/GenBank/DDBJ databases">
        <authorList>
            <person name="Magalhaes I.L.F."/>
            <person name="Oliveira U."/>
            <person name="Santos F.R."/>
            <person name="Vidigal T.H.D.A."/>
            <person name="Brescovit A.D."/>
            <person name="Santos A.J."/>
        </authorList>
    </citation>
    <scope>NUCLEOTIDE SEQUENCE</scope>
    <source>
        <tissue evidence="1">Shoot tissue taken approximately 20 cm above the soil surface</tissue>
    </source>
</reference>
<name>A0A0A9FDF3_ARUDO</name>
<dbReference type="EMBL" id="GBRH01191598">
    <property type="protein sequence ID" value="JAE06298.1"/>
    <property type="molecule type" value="Transcribed_RNA"/>
</dbReference>
<evidence type="ECO:0000313" key="1">
    <source>
        <dbReference type="EMBL" id="JAE06298.1"/>
    </source>
</evidence>
<protein>
    <submittedName>
        <fullName evidence="1">Uncharacterized protein</fullName>
    </submittedName>
</protein>
<accession>A0A0A9FDF3</accession>